<keyword evidence="4" id="KW-1185">Reference proteome</keyword>
<evidence type="ECO:0000256" key="1">
    <source>
        <dbReference type="SAM" id="MobiDB-lite"/>
    </source>
</evidence>
<sequence>MGNGPSTLETCREAGFPISAENCTIEFDSAGNVVSFAGIGHGEFEADPDVAGQGIVAAYFALSIAVCAMGIILAGMRGLSLILSSSKDKPRLFLRSMEFSDMAHGLVDGLILSCADTQLLLILAVGASFYATSQCTMSLYHFYVAFHMVLVGLATSILAFVLVQSPYRSYLSSLARIVIMGLAIGYLIRAGNLLEDKERLAAVHAKLPKKGQQDSLIILPAICVLTDAVNPFFDLTNDQKEHLRHKGLVRDIHNQAQVLLVPYIMLTVATLFGMRYRLKLVRKTDAQGTLQVPLDPNEEKNRLASVRFYVSCLLKGALWVTCLVLIIWNWITIGVLRSWVDRSEWLNKEGGNPEKDVLGLGQLAPLISLGVVGFALLDGLWGGVKDWRIFGHLKDDEEETKPSRRSSIQLQPMGTYSQGP</sequence>
<proteinExistence type="predicted"/>
<feature type="transmembrane region" description="Helical" evidence="2">
    <location>
        <begin position="142"/>
        <end position="163"/>
    </location>
</feature>
<dbReference type="OrthoDB" id="5427664at2759"/>
<evidence type="ECO:0000313" key="3">
    <source>
        <dbReference type="EMBL" id="KAH6692585.1"/>
    </source>
</evidence>
<keyword evidence="2" id="KW-1133">Transmembrane helix</keyword>
<organism evidence="3 4">
    <name type="scientific">Plectosphaerella plurivora</name>
    <dbReference type="NCBI Taxonomy" id="936078"/>
    <lineage>
        <taxon>Eukaryota</taxon>
        <taxon>Fungi</taxon>
        <taxon>Dikarya</taxon>
        <taxon>Ascomycota</taxon>
        <taxon>Pezizomycotina</taxon>
        <taxon>Sordariomycetes</taxon>
        <taxon>Hypocreomycetidae</taxon>
        <taxon>Glomerellales</taxon>
        <taxon>Plectosphaerellaceae</taxon>
        <taxon>Plectosphaerella</taxon>
    </lineage>
</organism>
<feature type="region of interest" description="Disordered" evidence="1">
    <location>
        <begin position="398"/>
        <end position="420"/>
    </location>
</feature>
<feature type="transmembrane region" description="Helical" evidence="2">
    <location>
        <begin position="170"/>
        <end position="188"/>
    </location>
</feature>
<feature type="transmembrane region" description="Helical" evidence="2">
    <location>
        <begin position="360"/>
        <end position="384"/>
    </location>
</feature>
<evidence type="ECO:0000256" key="2">
    <source>
        <dbReference type="SAM" id="Phobius"/>
    </source>
</evidence>
<feature type="transmembrane region" description="Helical" evidence="2">
    <location>
        <begin position="317"/>
        <end position="340"/>
    </location>
</feature>
<comment type="caution">
    <text evidence="3">The sequence shown here is derived from an EMBL/GenBank/DDBJ whole genome shotgun (WGS) entry which is preliminary data.</text>
</comment>
<feature type="compositionally biased region" description="Polar residues" evidence="1">
    <location>
        <begin position="405"/>
        <end position="420"/>
    </location>
</feature>
<dbReference type="AlphaFoldDB" id="A0A9P8VJA6"/>
<dbReference type="InterPro" id="IPR053018">
    <property type="entry name" value="Elsinochrome_Biosynth-Asso"/>
</dbReference>
<name>A0A9P8VJA6_9PEZI</name>
<feature type="transmembrane region" description="Helical" evidence="2">
    <location>
        <begin position="105"/>
        <end position="130"/>
    </location>
</feature>
<dbReference type="Proteomes" id="UP000770015">
    <property type="component" value="Unassembled WGS sequence"/>
</dbReference>
<evidence type="ECO:0000313" key="4">
    <source>
        <dbReference type="Proteomes" id="UP000770015"/>
    </source>
</evidence>
<reference evidence="3" key="1">
    <citation type="journal article" date="2021" name="Nat. Commun.">
        <title>Genetic determinants of endophytism in the Arabidopsis root mycobiome.</title>
        <authorList>
            <person name="Mesny F."/>
            <person name="Miyauchi S."/>
            <person name="Thiergart T."/>
            <person name="Pickel B."/>
            <person name="Atanasova L."/>
            <person name="Karlsson M."/>
            <person name="Huettel B."/>
            <person name="Barry K.W."/>
            <person name="Haridas S."/>
            <person name="Chen C."/>
            <person name="Bauer D."/>
            <person name="Andreopoulos W."/>
            <person name="Pangilinan J."/>
            <person name="LaButti K."/>
            <person name="Riley R."/>
            <person name="Lipzen A."/>
            <person name="Clum A."/>
            <person name="Drula E."/>
            <person name="Henrissat B."/>
            <person name="Kohler A."/>
            <person name="Grigoriev I.V."/>
            <person name="Martin F.M."/>
            <person name="Hacquard S."/>
        </authorList>
    </citation>
    <scope>NUCLEOTIDE SEQUENCE</scope>
    <source>
        <strain evidence="3">MPI-SDFR-AT-0117</strain>
    </source>
</reference>
<dbReference type="PANTHER" id="PTHR37577:SF1">
    <property type="entry name" value="INTEGRAL MEMBRANE PROTEIN"/>
    <property type="match status" value="1"/>
</dbReference>
<gene>
    <name evidence="3" type="ORF">F5X68DRAFT_59418</name>
</gene>
<keyword evidence="2" id="KW-0472">Membrane</keyword>
<feature type="transmembrane region" description="Helical" evidence="2">
    <location>
        <begin position="57"/>
        <end position="84"/>
    </location>
</feature>
<keyword evidence="2" id="KW-0812">Transmembrane</keyword>
<dbReference type="EMBL" id="JAGSXJ010000004">
    <property type="protein sequence ID" value="KAH6692585.1"/>
    <property type="molecule type" value="Genomic_DNA"/>
</dbReference>
<feature type="transmembrane region" description="Helical" evidence="2">
    <location>
        <begin position="256"/>
        <end position="274"/>
    </location>
</feature>
<dbReference type="PANTHER" id="PTHR37577">
    <property type="entry name" value="INTEGRAL MEMBRANE PROTEIN"/>
    <property type="match status" value="1"/>
</dbReference>
<protein>
    <submittedName>
        <fullName evidence="3">Uncharacterized protein</fullName>
    </submittedName>
</protein>
<accession>A0A9P8VJA6</accession>